<feature type="domain" description="Pyrroline-5-carboxylate reductase catalytic N-terminal" evidence="5">
    <location>
        <begin position="120"/>
        <end position="190"/>
    </location>
</feature>
<feature type="binding site" evidence="4">
    <location>
        <begin position="124"/>
        <end position="128"/>
    </location>
    <ligand>
        <name>NADP(+)</name>
        <dbReference type="ChEBI" id="CHEBI:58349"/>
    </ligand>
</feature>
<organism evidence="8 9">
    <name type="scientific">Sphingomonas telluris</name>
    <dbReference type="NCBI Taxonomy" id="2907998"/>
    <lineage>
        <taxon>Bacteria</taxon>
        <taxon>Pseudomonadati</taxon>
        <taxon>Pseudomonadota</taxon>
        <taxon>Alphaproteobacteria</taxon>
        <taxon>Sphingomonadales</taxon>
        <taxon>Sphingomonadaceae</taxon>
        <taxon>Sphingomonas</taxon>
    </lineage>
</organism>
<dbReference type="RefSeq" id="WP_241446888.1">
    <property type="nucleotide sequence ID" value="NZ_JAKZHW010000001.1"/>
</dbReference>
<dbReference type="InterPro" id="IPR041121">
    <property type="entry name" value="SDH_C"/>
</dbReference>
<keyword evidence="4" id="KW-0028">Amino-acid biosynthesis</keyword>
<evidence type="ECO:0000259" key="7">
    <source>
        <dbReference type="Pfam" id="PF18317"/>
    </source>
</evidence>
<dbReference type="PANTHER" id="PTHR21089:SF1">
    <property type="entry name" value="BIFUNCTIONAL 3-DEHYDROQUINATE DEHYDRATASE_SHIKIMATE DEHYDROGENASE, CHLOROPLASTIC"/>
    <property type="match status" value="1"/>
</dbReference>
<dbReference type="InterPro" id="IPR013708">
    <property type="entry name" value="Shikimate_DH-bd_N"/>
</dbReference>
<dbReference type="SUPFAM" id="SSF53223">
    <property type="entry name" value="Aminoacid dehydrogenase-like, N-terminal domain"/>
    <property type="match status" value="1"/>
</dbReference>
<name>A0ABS9VM70_9SPHN</name>
<dbReference type="InterPro" id="IPR036291">
    <property type="entry name" value="NAD(P)-bd_dom_sf"/>
</dbReference>
<comment type="pathway">
    <text evidence="1 4">Metabolic intermediate biosynthesis; chorismate biosynthesis; chorismate from D-erythrose 4-phosphate and phosphoenolpyruvate: step 4/7.</text>
</comment>
<dbReference type="EMBL" id="JAKZHW010000001">
    <property type="protein sequence ID" value="MCH8616065.1"/>
    <property type="molecule type" value="Genomic_DNA"/>
</dbReference>
<dbReference type="SUPFAM" id="SSF51735">
    <property type="entry name" value="NAD(P)-binding Rossmann-fold domains"/>
    <property type="match status" value="1"/>
</dbReference>
<evidence type="ECO:0000259" key="5">
    <source>
        <dbReference type="Pfam" id="PF03807"/>
    </source>
</evidence>
<comment type="caution">
    <text evidence="4">Lacks conserved residue(s) required for the propagation of feature annotation.</text>
</comment>
<keyword evidence="3 4" id="KW-0057">Aromatic amino acid biosynthesis</keyword>
<dbReference type="Gene3D" id="3.40.50.10860">
    <property type="entry name" value="Leucine Dehydrogenase, chain A, domain 1"/>
    <property type="match status" value="1"/>
</dbReference>
<feature type="binding site" evidence="4">
    <location>
        <position position="217"/>
    </location>
    <ligand>
        <name>shikimate</name>
        <dbReference type="ChEBI" id="CHEBI:36208"/>
    </ligand>
</feature>
<proteinExistence type="inferred from homology"/>
<dbReference type="Pfam" id="PF18317">
    <property type="entry name" value="SDH_C"/>
    <property type="match status" value="1"/>
</dbReference>
<dbReference type="PANTHER" id="PTHR21089">
    <property type="entry name" value="SHIKIMATE DEHYDROGENASE"/>
    <property type="match status" value="1"/>
</dbReference>
<feature type="binding site" evidence="4">
    <location>
        <position position="62"/>
    </location>
    <ligand>
        <name>shikimate</name>
        <dbReference type="ChEBI" id="CHEBI:36208"/>
    </ligand>
</feature>
<dbReference type="InterPro" id="IPR022893">
    <property type="entry name" value="Shikimate_DH_fam"/>
</dbReference>
<sequence>MIYAEVIGDPIAQSKSPLIHKHWLERSGIEADYRATRVSSANLADFVRQRRIDPRWRGCNVTLPHKEAIARLVDRVDESAAAVGAVNCVVRAEGQLVGFNTDVDGIGAALDGVELSGRKAAIIGGGGAARAALAYFAKRGPSQIVLLVRDPKKAEPLRTLAEVDILPMASADEALTGSDVIINASPLGMTGSAPMRPELLDWVSRSAAGATLFDMVYHPIDTAFLQAGRTAGARTVGGLTMLVGQAAKAFELFFRHPAPEADSALRDLLTTDRRDSGG</sequence>
<keyword evidence="4" id="KW-0521">NADP</keyword>
<dbReference type="Pfam" id="PF03807">
    <property type="entry name" value="F420_oxidored"/>
    <property type="match status" value="1"/>
</dbReference>
<feature type="binding site" evidence="4">
    <location>
        <position position="215"/>
    </location>
    <ligand>
        <name>NADP(+)</name>
        <dbReference type="ChEBI" id="CHEBI:58349"/>
    </ligand>
</feature>
<evidence type="ECO:0000256" key="3">
    <source>
        <dbReference type="ARBA" id="ARBA00023141"/>
    </source>
</evidence>
<comment type="caution">
    <text evidence="8">The sequence shown here is derived from an EMBL/GenBank/DDBJ whole genome shotgun (WGS) entry which is preliminary data.</text>
</comment>
<protein>
    <recommendedName>
        <fullName evidence="4">Shikimate dehydrogenase (NADP(+))</fullName>
        <shortName evidence="4">SDH</shortName>
        <ecNumber evidence="4">1.1.1.25</ecNumber>
    </recommendedName>
</protein>
<evidence type="ECO:0000256" key="2">
    <source>
        <dbReference type="ARBA" id="ARBA00023002"/>
    </source>
</evidence>
<comment type="similarity">
    <text evidence="4">Belongs to the shikimate dehydrogenase family.</text>
</comment>
<dbReference type="EC" id="1.1.1.25" evidence="4"/>
<feature type="binding site" evidence="4">
    <location>
        <position position="78"/>
    </location>
    <ligand>
        <name>NADP(+)</name>
        <dbReference type="ChEBI" id="CHEBI:58349"/>
    </ligand>
</feature>
<comment type="catalytic activity">
    <reaction evidence="4">
        <text>shikimate + NADP(+) = 3-dehydroshikimate + NADPH + H(+)</text>
        <dbReference type="Rhea" id="RHEA:17737"/>
        <dbReference type="ChEBI" id="CHEBI:15378"/>
        <dbReference type="ChEBI" id="CHEBI:16630"/>
        <dbReference type="ChEBI" id="CHEBI:36208"/>
        <dbReference type="ChEBI" id="CHEBI:57783"/>
        <dbReference type="ChEBI" id="CHEBI:58349"/>
        <dbReference type="EC" id="1.1.1.25"/>
    </reaction>
</comment>
<evidence type="ECO:0000256" key="4">
    <source>
        <dbReference type="HAMAP-Rule" id="MF_00222"/>
    </source>
</evidence>
<evidence type="ECO:0000259" key="6">
    <source>
        <dbReference type="Pfam" id="PF08501"/>
    </source>
</evidence>
<dbReference type="InterPro" id="IPR046346">
    <property type="entry name" value="Aminoacid_DH-like_N_sf"/>
</dbReference>
<feature type="domain" description="Shikimate dehydrogenase substrate binding N-terminal" evidence="6">
    <location>
        <begin position="6"/>
        <end position="89"/>
    </location>
</feature>
<feature type="domain" description="SDH C-terminal" evidence="7">
    <location>
        <begin position="238"/>
        <end position="260"/>
    </location>
</feature>
<feature type="binding site" evidence="4">
    <location>
        <position position="245"/>
    </location>
    <ligand>
        <name>shikimate</name>
        <dbReference type="ChEBI" id="CHEBI:36208"/>
    </ligand>
</feature>
<dbReference type="Proteomes" id="UP001203058">
    <property type="component" value="Unassembled WGS sequence"/>
</dbReference>
<accession>A0ABS9VM70</accession>
<feature type="binding site" evidence="4">
    <location>
        <position position="102"/>
    </location>
    <ligand>
        <name>shikimate</name>
        <dbReference type="ChEBI" id="CHEBI:36208"/>
    </ligand>
</feature>
<feature type="binding site" evidence="4">
    <location>
        <begin position="14"/>
        <end position="16"/>
    </location>
    <ligand>
        <name>shikimate</name>
        <dbReference type="ChEBI" id="CHEBI:36208"/>
    </ligand>
</feature>
<dbReference type="HAMAP" id="MF_00222">
    <property type="entry name" value="Shikimate_DH_AroE"/>
    <property type="match status" value="1"/>
</dbReference>
<dbReference type="Pfam" id="PF08501">
    <property type="entry name" value="Shikimate_dh_N"/>
    <property type="match status" value="1"/>
</dbReference>
<dbReference type="InterPro" id="IPR028939">
    <property type="entry name" value="P5C_Rdtase_cat_N"/>
</dbReference>
<feature type="active site" description="Proton acceptor" evidence="4">
    <location>
        <position position="66"/>
    </location>
</feature>
<evidence type="ECO:0000313" key="9">
    <source>
        <dbReference type="Proteomes" id="UP001203058"/>
    </source>
</evidence>
<feature type="binding site" evidence="4">
    <location>
        <position position="238"/>
    </location>
    <ligand>
        <name>NADP(+)</name>
        <dbReference type="ChEBI" id="CHEBI:58349"/>
    </ligand>
</feature>
<evidence type="ECO:0000256" key="1">
    <source>
        <dbReference type="ARBA" id="ARBA00004871"/>
    </source>
</evidence>
<feature type="binding site" evidence="4">
    <location>
        <position position="87"/>
    </location>
    <ligand>
        <name>shikimate</name>
        <dbReference type="ChEBI" id="CHEBI:36208"/>
    </ligand>
</feature>
<comment type="subunit">
    <text evidence="4">Homodimer.</text>
</comment>
<reference evidence="8 9" key="1">
    <citation type="submission" date="2022-03" db="EMBL/GenBank/DDBJ databases">
        <authorList>
            <person name="Jo J.-H."/>
            <person name="Im W.-T."/>
        </authorList>
    </citation>
    <scope>NUCLEOTIDE SEQUENCE [LARGE SCALE GENOMIC DNA]</scope>
    <source>
        <strain evidence="8 9">SM33</strain>
    </source>
</reference>
<dbReference type="Gene3D" id="3.40.50.720">
    <property type="entry name" value="NAD(P)-binding Rossmann-like Domain"/>
    <property type="match status" value="1"/>
</dbReference>
<keyword evidence="9" id="KW-1185">Reference proteome</keyword>
<evidence type="ECO:0000313" key="8">
    <source>
        <dbReference type="EMBL" id="MCH8616065.1"/>
    </source>
</evidence>
<gene>
    <name evidence="4" type="primary">aroE</name>
    <name evidence="8" type="ORF">LZ016_08135</name>
</gene>
<comment type="function">
    <text evidence="4">Involved in the biosynthesis of the chorismate, which leads to the biosynthesis of aromatic amino acids. Catalyzes the reversible NADPH linked reduction of 3-dehydroshikimate (DHSA) to yield shikimate (SA).</text>
</comment>
<keyword evidence="2 4" id="KW-0560">Oxidoreductase</keyword>